<feature type="region of interest" description="Disordered" evidence="2">
    <location>
        <begin position="1563"/>
        <end position="1584"/>
    </location>
</feature>
<feature type="region of interest" description="Disordered" evidence="2">
    <location>
        <begin position="770"/>
        <end position="895"/>
    </location>
</feature>
<reference evidence="4" key="1">
    <citation type="journal article" date="2006" name="PLoS Biol.">
        <title>Macronuclear genome sequence of the ciliate Tetrahymena thermophila, a model eukaryote.</title>
        <authorList>
            <person name="Eisen J.A."/>
            <person name="Coyne R.S."/>
            <person name="Wu M."/>
            <person name="Wu D."/>
            <person name="Thiagarajan M."/>
            <person name="Wortman J.R."/>
            <person name="Badger J.H."/>
            <person name="Ren Q."/>
            <person name="Amedeo P."/>
            <person name="Jones K.M."/>
            <person name="Tallon L.J."/>
            <person name="Delcher A.L."/>
            <person name="Salzberg S.L."/>
            <person name="Silva J.C."/>
            <person name="Haas B.J."/>
            <person name="Majoros W.H."/>
            <person name="Farzad M."/>
            <person name="Carlton J.M."/>
            <person name="Smith R.K. Jr."/>
            <person name="Garg J."/>
            <person name="Pearlman R.E."/>
            <person name="Karrer K.M."/>
            <person name="Sun L."/>
            <person name="Manning G."/>
            <person name="Elde N.C."/>
            <person name="Turkewitz A.P."/>
            <person name="Asai D.J."/>
            <person name="Wilkes D.E."/>
            <person name="Wang Y."/>
            <person name="Cai H."/>
            <person name="Collins K."/>
            <person name="Stewart B.A."/>
            <person name="Lee S.R."/>
            <person name="Wilamowska K."/>
            <person name="Weinberg Z."/>
            <person name="Ruzzo W.L."/>
            <person name="Wloga D."/>
            <person name="Gaertig J."/>
            <person name="Frankel J."/>
            <person name="Tsao C.-C."/>
            <person name="Gorovsky M.A."/>
            <person name="Keeling P.J."/>
            <person name="Waller R.F."/>
            <person name="Patron N.J."/>
            <person name="Cherry J.M."/>
            <person name="Stover N.A."/>
            <person name="Krieger C.J."/>
            <person name="del Toro C."/>
            <person name="Ryder H.F."/>
            <person name="Williamson S.C."/>
            <person name="Barbeau R.A."/>
            <person name="Hamilton E.P."/>
            <person name="Orias E."/>
        </authorList>
    </citation>
    <scope>NUCLEOTIDE SEQUENCE [LARGE SCALE GENOMIC DNA]</scope>
    <source>
        <strain evidence="4">SB210</strain>
    </source>
</reference>
<dbReference type="eggNOG" id="KOG3178">
    <property type="taxonomic scope" value="Eukaryota"/>
</dbReference>
<feature type="compositionally biased region" description="Polar residues" evidence="2">
    <location>
        <begin position="879"/>
        <end position="892"/>
    </location>
</feature>
<dbReference type="STRING" id="312017.I7M2M5"/>
<protein>
    <submittedName>
        <fullName evidence="3">Uncharacterized protein</fullName>
    </submittedName>
</protein>
<dbReference type="GeneID" id="7838983"/>
<feature type="region of interest" description="Disordered" evidence="2">
    <location>
        <begin position="1479"/>
        <end position="1504"/>
    </location>
</feature>
<feature type="compositionally biased region" description="Polar residues" evidence="2">
    <location>
        <begin position="778"/>
        <end position="795"/>
    </location>
</feature>
<evidence type="ECO:0000313" key="4">
    <source>
        <dbReference type="Proteomes" id="UP000009168"/>
    </source>
</evidence>
<gene>
    <name evidence="3" type="ORF">TTHERM_00309910</name>
</gene>
<feature type="region of interest" description="Disordered" evidence="2">
    <location>
        <begin position="423"/>
        <end position="443"/>
    </location>
</feature>
<feature type="coiled-coil region" evidence="1">
    <location>
        <begin position="1032"/>
        <end position="1066"/>
    </location>
</feature>
<feature type="region of interest" description="Disordered" evidence="2">
    <location>
        <begin position="923"/>
        <end position="987"/>
    </location>
</feature>
<keyword evidence="1" id="KW-0175">Coiled coil</keyword>
<feature type="compositionally biased region" description="Low complexity" evidence="2">
    <location>
        <begin position="858"/>
        <end position="871"/>
    </location>
</feature>
<feature type="compositionally biased region" description="Polar residues" evidence="2">
    <location>
        <begin position="423"/>
        <end position="434"/>
    </location>
</feature>
<evidence type="ECO:0000256" key="1">
    <source>
        <dbReference type="SAM" id="Coils"/>
    </source>
</evidence>
<organism evidence="3 4">
    <name type="scientific">Tetrahymena thermophila (strain SB210)</name>
    <dbReference type="NCBI Taxonomy" id="312017"/>
    <lineage>
        <taxon>Eukaryota</taxon>
        <taxon>Sar</taxon>
        <taxon>Alveolata</taxon>
        <taxon>Ciliophora</taxon>
        <taxon>Intramacronucleata</taxon>
        <taxon>Oligohymenophorea</taxon>
        <taxon>Hymenostomatida</taxon>
        <taxon>Tetrahymenina</taxon>
        <taxon>Tetrahymenidae</taxon>
        <taxon>Tetrahymena</taxon>
    </lineage>
</organism>
<evidence type="ECO:0000313" key="3">
    <source>
        <dbReference type="EMBL" id="EAS00822.2"/>
    </source>
</evidence>
<dbReference type="RefSeq" id="XP_001021067.2">
    <property type="nucleotide sequence ID" value="XM_001021067.3"/>
</dbReference>
<name>I7M2M5_TETTS</name>
<feature type="compositionally biased region" description="Low complexity" evidence="2">
    <location>
        <begin position="824"/>
        <end position="844"/>
    </location>
</feature>
<feature type="compositionally biased region" description="Polar residues" evidence="2">
    <location>
        <begin position="802"/>
        <end position="814"/>
    </location>
</feature>
<keyword evidence="4" id="KW-1185">Reference proteome</keyword>
<accession>I7M2M5</accession>
<dbReference type="InParanoid" id="I7M2M5"/>
<sequence length="1720" mass="198934">MQQNSNFKDEKLEDQIQQKENKVIQKLQYNQSLVQVETLLHSQVSNQQSDEKIMSLNIKISPQNTISFNSILPNDSLLSLLLRPNVTILEIFTHADFVQTLEQSNNSLIEKICAHMKEIIDFIKVEDQSKDERNSANKTCQSEYVNYFLLSHHAADVISSDQKEISYMFFPPKDKVAKNKGAETFYNLYSYKDQLLVHATSANESDNSYPSPILNSFSEQGNKYIKQSSFLEDVSVEPNIQKRNYQKSQQYLQTLNLSSSQQSNLQLLCDGDDEEKHQVDFLLYFLSLLFDFKTTSNSISISYFYQVFLNFFNRNMKEMEYYIFEKIPSFCDRLVCMVDDQTIMDLILLIINQPKQLFEVDAPSQSALPKDLLQEKKQDEEEIRIQFHFQKKCELIEGIFDNLQNNFQNQQIIKNSGNNISTNADASSALPESQNIDEKQKQKSESICQEQNLEQDILFWKMKNSSMIICEILDHFQDINRGEDLGFYILNYHSQKVFQSLSSNNIDEISFNSDVAQHLLAFLQNEDIQFRIEFETIKGNKIVEKYFKESIISIKRELNLAQQKKIDSFDGQFGEKIAMFQAHRLKLIKLIELAFSFKIKEVVQEIFDQEILQIIIVLFFQYEWNNQLHLNVLHLFETIIEVAQQNDNPSWIFYIIKRVKLVNYIISNSEVTTRRITNPVTHVTKVIQKSYIGHLKKLAESVVKCIEQNSHYECWIEDQNKWADLNKMVQVQQKILKGKLGEEEQPSKQKFQLNCNAKQSLLNRRKQLIEGKKESEKQNNTGNSSKNQDVFQRLNSPIKKTITLQVGTPKQKPNQVDEEERGESVSSLQSKKEQQQQVLQKLQLDSPMLKSKNHTPKLGSSSSLLSSQSLGIRTPKTPVLSTPTRAIQNAPATPNMKKIFLSSPMKKPDNQLKSLEMLDQIKLSNDENIQNNNEKRGRKKNRNWNTNVDEYSNEDELDSLNSSNSSVSSADSQKSRSSSNGNSEKNYGWKFKPKEFHTYLLKDLDQITFEDQSQVLTQKHSIKINEVGFSFLNKKEKKLFDWNQKAEDEEEELKQMQRQEECFKELLQDSVKQPSIHNLFNLEAAAAIQQKREFFSSMINFSYQNLESSKNSACSSPNKSNQTPKIIQENYKKNSIDEISSPRVLKESPYQTSKAENTIYRSPNLRKRSFNDSPCIEVNKQYFGYLVRDKIRKFSYDTQVDPKIKQVQTQAASQVKSCPQSQAHQKLSLFSDEINKKKSNLISFLNMKEIQRSRESRHSFDLNFLQINGQIKSNKSSIYKNDLVKSVDSLSYQKKNQVNSKLIKQVRDNLDNSDDSQSLQKSRECLSDEKLSLKNLEKANIGCFQSEISSEDEKVQQRTQFLGRKQVKKKSTFYQQMKEIKIMDLSNLANQKIEEELQLGSNQLMSDEPHNNVKSMFSKKNIFSQQSSEEKILNKKIKTKVHNMNIENQDKESYGDLEDTSPLIKRSTTTKLNIGSEKKVLSNKSNKSHKSQVNEQNNISSQTSIQDRLEGIHKDDHQEISLLKANEDVIFLNLISGDEEIAQKNGNWQITIANTIMQKSQRMQKSFFSKNSNSQLNSPNIQKSDEQSQYFMFNSENNQQRLSSSSSSYISLSIQNNKSELGSNFCSNLQQDNKSEIAFEKIPRSNSNTNIVANYSNEKEDLGDPNEEDLILKILLKQQNNHNSSLSIAQTLRNSDQLSSISNINNNISQQEQKNSQSHQ</sequence>
<feature type="compositionally biased region" description="Polar residues" evidence="2">
    <location>
        <begin position="1491"/>
        <end position="1504"/>
    </location>
</feature>
<dbReference type="EMBL" id="GG662608">
    <property type="protein sequence ID" value="EAS00822.2"/>
    <property type="molecule type" value="Genomic_DNA"/>
</dbReference>
<dbReference type="KEGG" id="tet:TTHERM_00309910"/>
<evidence type="ECO:0000256" key="2">
    <source>
        <dbReference type="SAM" id="MobiDB-lite"/>
    </source>
</evidence>
<feature type="compositionally biased region" description="Low complexity" evidence="2">
    <location>
        <begin position="959"/>
        <end position="986"/>
    </location>
</feature>
<proteinExistence type="predicted"/>
<dbReference type="Proteomes" id="UP000009168">
    <property type="component" value="Unassembled WGS sequence"/>
</dbReference>
<dbReference type="OrthoDB" id="295029at2759"/>